<dbReference type="InParanoid" id="E9HEG9"/>
<feature type="compositionally biased region" description="Basic and acidic residues" evidence="1">
    <location>
        <begin position="171"/>
        <end position="205"/>
    </location>
</feature>
<sequence length="547" mass="57546">MLSNDTATSTSGVVPEASAPCENKEPPESQALEEEEMLTWPGSCESSSPLNSPIEIPASTSSETITSANPATVEPQGDSNILDPAFIEKLGEEINFLNQTSVDSVPDTVASARKEPLSEVHLPDENISGSSSASISISEFPVPSLIDISFPEPITPETPPTENASTSVELNKPEDQLEKVVDEKEVSDAEKNESISTPKEAELPKSKGQLRLVPYESLLSPSFLHANSEDDDESVSIQSPISPSKTSNKPQAMVAIPEQNLEDLNITDHRSTANSVPVKTLIEAVSTPQQVLKKSQPTPPPEITVPSTNQMIGLIGHSAPNNANFFSANAAATDDANMSTVSVRPTGNTYVNRNQGSKQAAVNPPISRASNVNGQTTNTTTPSPSGSVTTQTSTTTQQATPAGIRPIDMSTGSVNTNQQTKNGATSGQNRSTTEISMVPPSTTSSTQSSCCKEPTAISMEKATSSGSEFYIPIVDLKRLDVISKLESMGINQFIPASNLTSCNGHNNLAIPIMSAAALRKAGTTGFPSLCGVVNLGIPKSFSSTLPK</sequence>
<evidence type="ECO:0000313" key="3">
    <source>
        <dbReference type="Proteomes" id="UP000000305"/>
    </source>
</evidence>
<dbReference type="Proteomes" id="UP000000305">
    <property type="component" value="Unassembled WGS sequence"/>
</dbReference>
<protein>
    <submittedName>
        <fullName evidence="2">Uncharacterized protein</fullName>
    </submittedName>
</protein>
<feature type="region of interest" description="Disordered" evidence="1">
    <location>
        <begin position="1"/>
        <end position="80"/>
    </location>
</feature>
<dbReference type="EMBL" id="GL732629">
    <property type="protein sequence ID" value="EFX69845.1"/>
    <property type="molecule type" value="Genomic_DNA"/>
</dbReference>
<gene>
    <name evidence="2" type="ORF">DAPPUDRAFT_257929</name>
</gene>
<dbReference type="HOGENOM" id="CLU_498072_0_0_1"/>
<evidence type="ECO:0000256" key="1">
    <source>
        <dbReference type="SAM" id="MobiDB-lite"/>
    </source>
</evidence>
<feature type="compositionally biased region" description="Polar residues" evidence="1">
    <location>
        <begin position="235"/>
        <end position="250"/>
    </location>
</feature>
<feature type="compositionally biased region" description="Polar residues" evidence="1">
    <location>
        <begin position="58"/>
        <end position="70"/>
    </location>
</feature>
<reference evidence="2 3" key="1">
    <citation type="journal article" date="2011" name="Science">
        <title>The ecoresponsive genome of Daphnia pulex.</title>
        <authorList>
            <person name="Colbourne J.K."/>
            <person name="Pfrender M.E."/>
            <person name="Gilbert D."/>
            <person name="Thomas W.K."/>
            <person name="Tucker A."/>
            <person name="Oakley T.H."/>
            <person name="Tokishita S."/>
            <person name="Aerts A."/>
            <person name="Arnold G.J."/>
            <person name="Basu M.K."/>
            <person name="Bauer D.J."/>
            <person name="Caceres C.E."/>
            <person name="Carmel L."/>
            <person name="Casola C."/>
            <person name="Choi J.H."/>
            <person name="Detter J.C."/>
            <person name="Dong Q."/>
            <person name="Dusheyko S."/>
            <person name="Eads B.D."/>
            <person name="Frohlich T."/>
            <person name="Geiler-Samerotte K.A."/>
            <person name="Gerlach D."/>
            <person name="Hatcher P."/>
            <person name="Jogdeo S."/>
            <person name="Krijgsveld J."/>
            <person name="Kriventseva E.V."/>
            <person name="Kultz D."/>
            <person name="Laforsch C."/>
            <person name="Lindquist E."/>
            <person name="Lopez J."/>
            <person name="Manak J.R."/>
            <person name="Muller J."/>
            <person name="Pangilinan J."/>
            <person name="Patwardhan R.P."/>
            <person name="Pitluck S."/>
            <person name="Pritham E.J."/>
            <person name="Rechtsteiner A."/>
            <person name="Rho M."/>
            <person name="Rogozin I.B."/>
            <person name="Sakarya O."/>
            <person name="Salamov A."/>
            <person name="Schaack S."/>
            <person name="Shapiro H."/>
            <person name="Shiga Y."/>
            <person name="Skalitzky C."/>
            <person name="Smith Z."/>
            <person name="Souvorov A."/>
            <person name="Sung W."/>
            <person name="Tang Z."/>
            <person name="Tsuchiya D."/>
            <person name="Tu H."/>
            <person name="Vos H."/>
            <person name="Wang M."/>
            <person name="Wolf Y.I."/>
            <person name="Yamagata H."/>
            <person name="Yamada T."/>
            <person name="Ye Y."/>
            <person name="Shaw J.R."/>
            <person name="Andrews J."/>
            <person name="Crease T.J."/>
            <person name="Tang H."/>
            <person name="Lucas S.M."/>
            <person name="Robertson H.M."/>
            <person name="Bork P."/>
            <person name="Koonin E.V."/>
            <person name="Zdobnov E.M."/>
            <person name="Grigoriev I.V."/>
            <person name="Lynch M."/>
            <person name="Boore J.L."/>
        </authorList>
    </citation>
    <scope>NUCLEOTIDE SEQUENCE [LARGE SCALE GENOMIC DNA]</scope>
</reference>
<feature type="region of interest" description="Disordered" evidence="1">
    <location>
        <begin position="148"/>
        <end position="208"/>
    </location>
</feature>
<name>E9HEG9_DAPPU</name>
<feature type="compositionally biased region" description="Polar residues" evidence="1">
    <location>
        <begin position="348"/>
        <end position="360"/>
    </location>
</feature>
<accession>E9HEG9</accession>
<keyword evidence="3" id="KW-1185">Reference proteome</keyword>
<feature type="compositionally biased region" description="Low complexity" evidence="1">
    <location>
        <begin position="370"/>
        <end position="403"/>
    </location>
</feature>
<proteinExistence type="predicted"/>
<organism evidence="2 3">
    <name type="scientific">Daphnia pulex</name>
    <name type="common">Water flea</name>
    <dbReference type="NCBI Taxonomy" id="6669"/>
    <lineage>
        <taxon>Eukaryota</taxon>
        <taxon>Metazoa</taxon>
        <taxon>Ecdysozoa</taxon>
        <taxon>Arthropoda</taxon>
        <taxon>Crustacea</taxon>
        <taxon>Branchiopoda</taxon>
        <taxon>Diplostraca</taxon>
        <taxon>Cladocera</taxon>
        <taxon>Anomopoda</taxon>
        <taxon>Daphniidae</taxon>
        <taxon>Daphnia</taxon>
    </lineage>
</organism>
<dbReference type="AlphaFoldDB" id="E9HEG9"/>
<evidence type="ECO:0000313" key="2">
    <source>
        <dbReference type="EMBL" id="EFX69845.1"/>
    </source>
</evidence>
<feature type="compositionally biased region" description="Polar residues" evidence="1">
    <location>
        <begin position="1"/>
        <end position="12"/>
    </location>
</feature>
<dbReference type="OrthoDB" id="6370310at2759"/>
<feature type="region of interest" description="Disordered" evidence="1">
    <location>
        <begin position="225"/>
        <end position="250"/>
    </location>
</feature>
<feature type="region of interest" description="Disordered" evidence="1">
    <location>
        <begin position="348"/>
        <end position="452"/>
    </location>
</feature>
<feature type="compositionally biased region" description="Polar residues" evidence="1">
    <location>
        <begin position="410"/>
        <end position="435"/>
    </location>
</feature>
<dbReference type="KEGG" id="dpx:DAPPUDRAFT_257929"/>